<dbReference type="GO" id="GO:0000400">
    <property type="term" value="F:four-way junction DNA binding"/>
    <property type="evidence" value="ECO:0007669"/>
    <property type="project" value="TreeGrafter"/>
</dbReference>
<name>B4H532_DROPE</name>
<keyword evidence="2" id="KW-1185">Reference proteome</keyword>
<gene>
    <name evidence="1" type="primary">Dper\GL10207</name>
    <name evidence="1" type="ORF">Dper_GL10207</name>
</gene>
<dbReference type="GO" id="GO:0033063">
    <property type="term" value="C:Rad51B-Rad51C-Rad51D-XRCC2 complex"/>
    <property type="evidence" value="ECO:0007669"/>
    <property type="project" value="InterPro"/>
</dbReference>
<dbReference type="InterPro" id="IPR030547">
    <property type="entry name" value="XRCC2"/>
</dbReference>
<dbReference type="GO" id="GO:0042148">
    <property type="term" value="P:DNA strand invasion"/>
    <property type="evidence" value="ECO:0007669"/>
    <property type="project" value="TreeGrafter"/>
</dbReference>
<protein>
    <submittedName>
        <fullName evidence="1">GL10207</fullName>
    </submittedName>
</protein>
<dbReference type="Gene3D" id="3.40.50.300">
    <property type="entry name" value="P-loop containing nucleotide triphosphate hydrolases"/>
    <property type="match status" value="1"/>
</dbReference>
<dbReference type="PhylomeDB" id="B4H532"/>
<dbReference type="eggNOG" id="KOG2859">
    <property type="taxonomic scope" value="Eukaryota"/>
</dbReference>
<reference evidence="1 2" key="1">
    <citation type="journal article" date="2007" name="Nature">
        <title>Evolution of genes and genomes on the Drosophila phylogeny.</title>
        <authorList>
            <consortium name="Drosophila 12 Genomes Consortium"/>
            <person name="Clark A.G."/>
            <person name="Eisen M.B."/>
            <person name="Smith D.R."/>
            <person name="Bergman C.M."/>
            <person name="Oliver B."/>
            <person name="Markow T.A."/>
            <person name="Kaufman T.C."/>
            <person name="Kellis M."/>
            <person name="Gelbart W."/>
            <person name="Iyer V.N."/>
            <person name="Pollard D.A."/>
            <person name="Sackton T.B."/>
            <person name="Larracuente A.M."/>
            <person name="Singh N.D."/>
            <person name="Abad J.P."/>
            <person name="Abt D.N."/>
            <person name="Adryan B."/>
            <person name="Aguade M."/>
            <person name="Akashi H."/>
            <person name="Anderson W.W."/>
            <person name="Aquadro C.F."/>
            <person name="Ardell D.H."/>
            <person name="Arguello R."/>
            <person name="Artieri C.G."/>
            <person name="Barbash D.A."/>
            <person name="Barker D."/>
            <person name="Barsanti P."/>
            <person name="Batterham P."/>
            <person name="Batzoglou S."/>
            <person name="Begun D."/>
            <person name="Bhutkar A."/>
            <person name="Blanco E."/>
            <person name="Bosak S.A."/>
            <person name="Bradley R.K."/>
            <person name="Brand A.D."/>
            <person name="Brent M.R."/>
            <person name="Brooks A.N."/>
            <person name="Brown R.H."/>
            <person name="Butlin R.K."/>
            <person name="Caggese C."/>
            <person name="Calvi B.R."/>
            <person name="Bernardo de Carvalho A."/>
            <person name="Caspi A."/>
            <person name="Castrezana S."/>
            <person name="Celniker S.E."/>
            <person name="Chang J.L."/>
            <person name="Chapple C."/>
            <person name="Chatterji S."/>
            <person name="Chinwalla A."/>
            <person name="Civetta A."/>
            <person name="Clifton S.W."/>
            <person name="Comeron J.M."/>
            <person name="Costello J.C."/>
            <person name="Coyne J.A."/>
            <person name="Daub J."/>
            <person name="David R.G."/>
            <person name="Delcher A.L."/>
            <person name="Delehaunty K."/>
            <person name="Do C.B."/>
            <person name="Ebling H."/>
            <person name="Edwards K."/>
            <person name="Eickbush T."/>
            <person name="Evans J.D."/>
            <person name="Filipski A."/>
            <person name="Findeiss S."/>
            <person name="Freyhult E."/>
            <person name="Fulton L."/>
            <person name="Fulton R."/>
            <person name="Garcia A.C."/>
            <person name="Gardiner A."/>
            <person name="Garfield D.A."/>
            <person name="Garvin B.E."/>
            <person name="Gibson G."/>
            <person name="Gilbert D."/>
            <person name="Gnerre S."/>
            <person name="Godfrey J."/>
            <person name="Good R."/>
            <person name="Gotea V."/>
            <person name="Gravely B."/>
            <person name="Greenberg A.J."/>
            <person name="Griffiths-Jones S."/>
            <person name="Gross S."/>
            <person name="Guigo R."/>
            <person name="Gustafson E.A."/>
            <person name="Haerty W."/>
            <person name="Hahn M.W."/>
            <person name="Halligan D.L."/>
            <person name="Halpern A.L."/>
            <person name="Halter G.M."/>
            <person name="Han M.V."/>
            <person name="Heger A."/>
            <person name="Hillier L."/>
            <person name="Hinrichs A.S."/>
            <person name="Holmes I."/>
            <person name="Hoskins R.A."/>
            <person name="Hubisz M.J."/>
            <person name="Hultmark D."/>
            <person name="Huntley M.A."/>
            <person name="Jaffe D.B."/>
            <person name="Jagadeeshan S."/>
            <person name="Jeck W.R."/>
            <person name="Johnson J."/>
            <person name="Jones C.D."/>
            <person name="Jordan W.C."/>
            <person name="Karpen G.H."/>
            <person name="Kataoka E."/>
            <person name="Keightley P.D."/>
            <person name="Kheradpour P."/>
            <person name="Kirkness E.F."/>
            <person name="Koerich L.B."/>
            <person name="Kristiansen K."/>
            <person name="Kudrna D."/>
            <person name="Kulathinal R.J."/>
            <person name="Kumar S."/>
            <person name="Kwok R."/>
            <person name="Lander E."/>
            <person name="Langley C.H."/>
            <person name="Lapoint R."/>
            <person name="Lazzaro B.P."/>
            <person name="Lee S.J."/>
            <person name="Levesque L."/>
            <person name="Li R."/>
            <person name="Lin C.F."/>
            <person name="Lin M.F."/>
            <person name="Lindblad-Toh K."/>
            <person name="Llopart A."/>
            <person name="Long M."/>
            <person name="Low L."/>
            <person name="Lozovsky E."/>
            <person name="Lu J."/>
            <person name="Luo M."/>
            <person name="Machado C.A."/>
            <person name="Makalowski W."/>
            <person name="Marzo M."/>
            <person name="Matsuda M."/>
            <person name="Matzkin L."/>
            <person name="McAllister B."/>
            <person name="McBride C.S."/>
            <person name="McKernan B."/>
            <person name="McKernan K."/>
            <person name="Mendez-Lago M."/>
            <person name="Minx P."/>
            <person name="Mollenhauer M.U."/>
            <person name="Montooth K."/>
            <person name="Mount S.M."/>
            <person name="Mu X."/>
            <person name="Myers E."/>
            <person name="Negre B."/>
            <person name="Newfeld S."/>
            <person name="Nielsen R."/>
            <person name="Noor M.A."/>
            <person name="O'Grady P."/>
            <person name="Pachter L."/>
            <person name="Papaceit M."/>
            <person name="Parisi M.J."/>
            <person name="Parisi M."/>
            <person name="Parts L."/>
            <person name="Pedersen J.S."/>
            <person name="Pesole G."/>
            <person name="Phillippy A.M."/>
            <person name="Ponting C.P."/>
            <person name="Pop M."/>
            <person name="Porcelli D."/>
            <person name="Powell J.R."/>
            <person name="Prohaska S."/>
            <person name="Pruitt K."/>
            <person name="Puig M."/>
            <person name="Quesneville H."/>
            <person name="Ram K.R."/>
            <person name="Rand D."/>
            <person name="Rasmussen M.D."/>
            <person name="Reed L.K."/>
            <person name="Reenan R."/>
            <person name="Reily A."/>
            <person name="Remington K.A."/>
            <person name="Rieger T.T."/>
            <person name="Ritchie M.G."/>
            <person name="Robin C."/>
            <person name="Rogers Y.H."/>
            <person name="Rohde C."/>
            <person name="Rozas J."/>
            <person name="Rubenfield M.J."/>
            <person name="Ruiz A."/>
            <person name="Russo S."/>
            <person name="Salzberg S.L."/>
            <person name="Sanchez-Gracia A."/>
            <person name="Saranga D.J."/>
            <person name="Sato H."/>
            <person name="Schaeffer S.W."/>
            <person name="Schatz M.C."/>
            <person name="Schlenke T."/>
            <person name="Schwartz R."/>
            <person name="Segarra C."/>
            <person name="Singh R.S."/>
            <person name="Sirot L."/>
            <person name="Sirota M."/>
            <person name="Sisneros N.B."/>
            <person name="Smith C.D."/>
            <person name="Smith T.F."/>
            <person name="Spieth J."/>
            <person name="Stage D.E."/>
            <person name="Stark A."/>
            <person name="Stephan W."/>
            <person name="Strausberg R.L."/>
            <person name="Strempel S."/>
            <person name="Sturgill D."/>
            <person name="Sutton G."/>
            <person name="Sutton G.G."/>
            <person name="Tao W."/>
            <person name="Teichmann S."/>
            <person name="Tobari Y.N."/>
            <person name="Tomimura Y."/>
            <person name="Tsolas J.M."/>
            <person name="Valente V.L."/>
            <person name="Venter E."/>
            <person name="Venter J.C."/>
            <person name="Vicario S."/>
            <person name="Vieira F.G."/>
            <person name="Vilella A.J."/>
            <person name="Villasante A."/>
            <person name="Walenz B."/>
            <person name="Wang J."/>
            <person name="Wasserman M."/>
            <person name="Watts T."/>
            <person name="Wilson D."/>
            <person name="Wilson R.K."/>
            <person name="Wing R.A."/>
            <person name="Wolfner M.F."/>
            <person name="Wong A."/>
            <person name="Wong G.K."/>
            <person name="Wu C.I."/>
            <person name="Wu G."/>
            <person name="Yamamoto D."/>
            <person name="Yang H.P."/>
            <person name="Yang S.P."/>
            <person name="Yorke J.A."/>
            <person name="Yoshida K."/>
            <person name="Zdobnov E."/>
            <person name="Zhang P."/>
            <person name="Zhang Y."/>
            <person name="Zimin A.V."/>
            <person name="Baldwin J."/>
            <person name="Abdouelleil A."/>
            <person name="Abdulkadir J."/>
            <person name="Abebe A."/>
            <person name="Abera B."/>
            <person name="Abreu J."/>
            <person name="Acer S.C."/>
            <person name="Aftuck L."/>
            <person name="Alexander A."/>
            <person name="An P."/>
            <person name="Anderson E."/>
            <person name="Anderson S."/>
            <person name="Arachi H."/>
            <person name="Azer M."/>
            <person name="Bachantsang P."/>
            <person name="Barry A."/>
            <person name="Bayul T."/>
            <person name="Berlin A."/>
            <person name="Bessette D."/>
            <person name="Bloom T."/>
            <person name="Blye J."/>
            <person name="Boguslavskiy L."/>
            <person name="Bonnet C."/>
            <person name="Boukhgalter B."/>
            <person name="Bourzgui I."/>
            <person name="Brown A."/>
            <person name="Cahill P."/>
            <person name="Channer S."/>
            <person name="Cheshatsang Y."/>
            <person name="Chuda L."/>
            <person name="Citroen M."/>
            <person name="Collymore A."/>
            <person name="Cooke P."/>
            <person name="Costello M."/>
            <person name="D'Aco K."/>
            <person name="Daza R."/>
            <person name="De Haan G."/>
            <person name="DeGray S."/>
            <person name="DeMaso C."/>
            <person name="Dhargay N."/>
            <person name="Dooley K."/>
            <person name="Dooley E."/>
            <person name="Doricent M."/>
            <person name="Dorje P."/>
            <person name="Dorjee K."/>
            <person name="Dupes A."/>
            <person name="Elong R."/>
            <person name="Falk J."/>
            <person name="Farina A."/>
            <person name="Faro S."/>
            <person name="Ferguson D."/>
            <person name="Fisher S."/>
            <person name="Foley C.D."/>
            <person name="Franke A."/>
            <person name="Friedrich D."/>
            <person name="Gadbois L."/>
            <person name="Gearin G."/>
            <person name="Gearin C.R."/>
            <person name="Giannoukos G."/>
            <person name="Goode T."/>
            <person name="Graham J."/>
            <person name="Grandbois E."/>
            <person name="Grewal S."/>
            <person name="Gyaltsen K."/>
            <person name="Hafez N."/>
            <person name="Hagos B."/>
            <person name="Hall J."/>
            <person name="Henson C."/>
            <person name="Hollinger A."/>
            <person name="Honan T."/>
            <person name="Huard M.D."/>
            <person name="Hughes L."/>
            <person name="Hurhula B."/>
            <person name="Husby M.E."/>
            <person name="Kamat A."/>
            <person name="Kanga B."/>
            <person name="Kashin S."/>
            <person name="Khazanovich D."/>
            <person name="Kisner P."/>
            <person name="Lance K."/>
            <person name="Lara M."/>
            <person name="Lee W."/>
            <person name="Lennon N."/>
            <person name="Letendre F."/>
            <person name="LeVine R."/>
            <person name="Lipovsky A."/>
            <person name="Liu X."/>
            <person name="Liu J."/>
            <person name="Liu S."/>
            <person name="Lokyitsang T."/>
            <person name="Lokyitsang Y."/>
            <person name="Lubonja R."/>
            <person name="Lui A."/>
            <person name="MacDonald P."/>
            <person name="Magnisalis V."/>
            <person name="Maru K."/>
            <person name="Matthews C."/>
            <person name="McCusker W."/>
            <person name="McDonough S."/>
            <person name="Mehta T."/>
            <person name="Meldrim J."/>
            <person name="Meneus L."/>
            <person name="Mihai O."/>
            <person name="Mihalev A."/>
            <person name="Mihova T."/>
            <person name="Mittelman R."/>
            <person name="Mlenga V."/>
            <person name="Montmayeur A."/>
            <person name="Mulrain L."/>
            <person name="Navidi A."/>
            <person name="Naylor J."/>
            <person name="Negash T."/>
            <person name="Nguyen T."/>
            <person name="Nguyen N."/>
            <person name="Nicol R."/>
            <person name="Norbu C."/>
            <person name="Norbu N."/>
            <person name="Novod N."/>
            <person name="O'Neill B."/>
            <person name="Osman S."/>
            <person name="Markiewicz E."/>
            <person name="Oyono O.L."/>
            <person name="Patti C."/>
            <person name="Phunkhang P."/>
            <person name="Pierre F."/>
            <person name="Priest M."/>
            <person name="Raghuraman S."/>
            <person name="Rege F."/>
            <person name="Reyes R."/>
            <person name="Rise C."/>
            <person name="Rogov P."/>
            <person name="Ross K."/>
            <person name="Ryan E."/>
            <person name="Settipalli S."/>
            <person name="Shea T."/>
            <person name="Sherpa N."/>
            <person name="Shi L."/>
            <person name="Shih D."/>
            <person name="Sparrow T."/>
            <person name="Spaulding J."/>
            <person name="Stalker J."/>
            <person name="Stange-Thomann N."/>
            <person name="Stavropoulos S."/>
            <person name="Stone C."/>
            <person name="Strader C."/>
            <person name="Tesfaye S."/>
            <person name="Thomson T."/>
            <person name="Thoulutsang Y."/>
            <person name="Thoulutsang D."/>
            <person name="Topham K."/>
            <person name="Topping I."/>
            <person name="Tsamla T."/>
            <person name="Vassiliev H."/>
            <person name="Vo A."/>
            <person name="Wangchuk T."/>
            <person name="Wangdi T."/>
            <person name="Weiand M."/>
            <person name="Wilkinson J."/>
            <person name="Wilson A."/>
            <person name="Yadav S."/>
            <person name="Young G."/>
            <person name="Yu Q."/>
            <person name="Zembek L."/>
            <person name="Zhong D."/>
            <person name="Zimmer A."/>
            <person name="Zwirko Z."/>
            <person name="Jaffe D.B."/>
            <person name="Alvarez P."/>
            <person name="Brockman W."/>
            <person name="Butler J."/>
            <person name="Chin C."/>
            <person name="Gnerre S."/>
            <person name="Grabherr M."/>
            <person name="Kleber M."/>
            <person name="Mauceli E."/>
            <person name="MacCallum I."/>
        </authorList>
    </citation>
    <scope>NUCLEOTIDE SEQUENCE [LARGE SCALE GENOMIC DNA]</scope>
    <source>
        <strain evidence="2">MSH-3 / Tucson 14011-0111.49</strain>
    </source>
</reference>
<dbReference type="SUPFAM" id="SSF52540">
    <property type="entry name" value="P-loop containing nucleoside triphosphate hydrolases"/>
    <property type="match status" value="1"/>
</dbReference>
<dbReference type="GO" id="GO:0000724">
    <property type="term" value="P:double-strand break repair via homologous recombination"/>
    <property type="evidence" value="ECO:0007669"/>
    <property type="project" value="InterPro"/>
</dbReference>
<accession>B4H532</accession>
<dbReference type="HOGENOM" id="CLU_1186101_0_0_1"/>
<dbReference type="InterPro" id="IPR027417">
    <property type="entry name" value="P-loop_NTPase"/>
</dbReference>
<proteinExistence type="predicted"/>
<dbReference type="OrthoDB" id="420422at2759"/>
<dbReference type="EMBL" id="CH479210">
    <property type="protein sequence ID" value="EDW32868.1"/>
    <property type="molecule type" value="Genomic_DNA"/>
</dbReference>
<dbReference type="OMA" id="SEFYWLD"/>
<dbReference type="SMR" id="B4H532"/>
<evidence type="ECO:0000313" key="2">
    <source>
        <dbReference type="Proteomes" id="UP000008744"/>
    </source>
</evidence>
<dbReference type="GO" id="GO:0005813">
    <property type="term" value="C:centrosome"/>
    <property type="evidence" value="ECO:0007669"/>
    <property type="project" value="TreeGrafter"/>
</dbReference>
<sequence length="234" mass="26726">MEYWKSTSKQLHFEVFGKCGFEDGTLVEISGPSNSGKSLVMQKLIAHCLAPYKYGGRQWSVALISLSHKVNTESLEEAVRVELRDWTGSGLEDVPTEAEQAEISKECARKVKFINCFSTEDVINSLRQAKWSHVAGQNIELIALDTLSEFYWLDFRTKKEKLSKYRYYKQWQTRLGQACKDAFVCGMYTVDSSFLENRYGDSGLTMKINYSVKLTKNRGKHTLNGKPISFKDNV</sequence>
<dbReference type="PANTHER" id="PTHR46644">
    <property type="entry name" value="DNA REPAIR PROTEIN XRCC2"/>
    <property type="match status" value="1"/>
</dbReference>
<dbReference type="AlphaFoldDB" id="B4H532"/>
<dbReference type="Proteomes" id="UP000008744">
    <property type="component" value="Unassembled WGS sequence"/>
</dbReference>
<evidence type="ECO:0000313" key="1">
    <source>
        <dbReference type="EMBL" id="EDW32868.1"/>
    </source>
</evidence>
<dbReference type="GO" id="GO:0005657">
    <property type="term" value="C:replication fork"/>
    <property type="evidence" value="ECO:0007669"/>
    <property type="project" value="InterPro"/>
</dbReference>
<organism evidence="2">
    <name type="scientific">Drosophila persimilis</name>
    <name type="common">Fruit fly</name>
    <dbReference type="NCBI Taxonomy" id="7234"/>
    <lineage>
        <taxon>Eukaryota</taxon>
        <taxon>Metazoa</taxon>
        <taxon>Ecdysozoa</taxon>
        <taxon>Arthropoda</taxon>
        <taxon>Hexapoda</taxon>
        <taxon>Insecta</taxon>
        <taxon>Pterygota</taxon>
        <taxon>Neoptera</taxon>
        <taxon>Endopterygota</taxon>
        <taxon>Diptera</taxon>
        <taxon>Brachycera</taxon>
        <taxon>Muscomorpha</taxon>
        <taxon>Ephydroidea</taxon>
        <taxon>Drosophilidae</taxon>
        <taxon>Drosophila</taxon>
        <taxon>Sophophora</taxon>
    </lineage>
</organism>
<dbReference type="STRING" id="7234.B4H532"/>
<dbReference type="PANTHER" id="PTHR46644:SF2">
    <property type="entry name" value="DNA REPAIR PROTEIN XRCC2"/>
    <property type="match status" value="1"/>
</dbReference>